<evidence type="ECO:0000313" key="2">
    <source>
        <dbReference type="EMBL" id="EGT50590.1"/>
    </source>
</evidence>
<dbReference type="HOGENOM" id="CLU_834783_0_0_1"/>
<dbReference type="Proteomes" id="UP000008068">
    <property type="component" value="Unassembled WGS sequence"/>
</dbReference>
<name>G0N253_CAEBE</name>
<dbReference type="EMBL" id="GL379829">
    <property type="protein sequence ID" value="EGT50590.1"/>
    <property type="molecule type" value="Genomic_DNA"/>
</dbReference>
<proteinExistence type="predicted"/>
<evidence type="ECO:0000256" key="1">
    <source>
        <dbReference type="SAM" id="Coils"/>
    </source>
</evidence>
<keyword evidence="1" id="KW-0175">Coiled coil</keyword>
<gene>
    <name evidence="2" type="ORF">CAEBREN_15146</name>
</gene>
<protein>
    <submittedName>
        <fullName evidence="2">Uncharacterized protein</fullName>
    </submittedName>
</protein>
<evidence type="ECO:0000313" key="3">
    <source>
        <dbReference type="Proteomes" id="UP000008068"/>
    </source>
</evidence>
<keyword evidence="3" id="KW-1185">Reference proteome</keyword>
<feature type="coiled-coil region" evidence="1">
    <location>
        <begin position="39"/>
        <end position="273"/>
    </location>
</feature>
<reference evidence="3" key="1">
    <citation type="submission" date="2011-07" db="EMBL/GenBank/DDBJ databases">
        <authorList>
            <consortium name="Caenorhabditis brenneri Sequencing and Analysis Consortium"/>
            <person name="Wilson R.K."/>
        </authorList>
    </citation>
    <scope>NUCLEOTIDE SEQUENCE [LARGE SCALE GENOMIC DNA]</scope>
    <source>
        <strain evidence="3">PB2801</strain>
    </source>
</reference>
<dbReference type="AlphaFoldDB" id="G0N253"/>
<accession>G0N253</accession>
<dbReference type="InParanoid" id="G0N253"/>
<organism evidence="3">
    <name type="scientific">Caenorhabditis brenneri</name>
    <name type="common">Nematode worm</name>
    <dbReference type="NCBI Taxonomy" id="135651"/>
    <lineage>
        <taxon>Eukaryota</taxon>
        <taxon>Metazoa</taxon>
        <taxon>Ecdysozoa</taxon>
        <taxon>Nematoda</taxon>
        <taxon>Chromadorea</taxon>
        <taxon>Rhabditida</taxon>
        <taxon>Rhabditina</taxon>
        <taxon>Rhabditomorpha</taxon>
        <taxon>Rhabditoidea</taxon>
        <taxon>Rhabditidae</taxon>
        <taxon>Peloderinae</taxon>
        <taxon>Caenorhabditis</taxon>
    </lineage>
</organism>
<sequence>MSTTTFQDQEILRLRTELRNEMNHHQATKCRYTDLFNKLVETRNQAINYRDEAEQLRTQVGNQAEEIGNMKADAVYQSELLEQTQADAESLESQVETQHQEMQEMKDQLTTRTSSFIDGFLRFDKELKEAQAQVQSQARDLKNTKALLQLAQADTQAQKDLVAQTLDRAEKAEQAQAEAQAQIADLQAQAQKFDVDRAKHKAELKEMITTQEEAQAQITDFQAQAQGHAQAQKNAEIRTRQAFTERDRAQAEARGLEQKLKEAEAKLKGLEVQDQVQTVQDHPLAQTPAQALERQLGKAENAGLRATTTQTRWGPDWTTNQNKKDFMKTFFRH</sequence>